<dbReference type="InterPro" id="IPR003489">
    <property type="entry name" value="RHF/RaiA"/>
</dbReference>
<dbReference type="STRING" id="1895771.BGO89_02895"/>
<accession>A0A1M3L2D7</accession>
<dbReference type="NCBIfam" id="TIGR00741">
    <property type="entry name" value="yfiA"/>
    <property type="match status" value="1"/>
</dbReference>
<comment type="caution">
    <text evidence="1">The sequence shown here is derived from an EMBL/GenBank/DDBJ whole genome shotgun (WGS) entry which is preliminary data.</text>
</comment>
<dbReference type="Proteomes" id="UP000184233">
    <property type="component" value="Unassembled WGS sequence"/>
</dbReference>
<name>A0A1M3L2D7_9BACT</name>
<dbReference type="SUPFAM" id="SSF69754">
    <property type="entry name" value="Ribosome binding protein Y (YfiA homologue)"/>
    <property type="match status" value="1"/>
</dbReference>
<evidence type="ECO:0000313" key="1">
    <source>
        <dbReference type="EMBL" id="OJX59378.1"/>
    </source>
</evidence>
<reference evidence="1 2" key="1">
    <citation type="submission" date="2016-09" db="EMBL/GenBank/DDBJ databases">
        <title>Genome-resolved meta-omics ties microbial dynamics to process performance in biotechnology for thiocyanate degradation.</title>
        <authorList>
            <person name="Kantor R.S."/>
            <person name="Huddy R.J."/>
            <person name="Iyer R."/>
            <person name="Thomas B.C."/>
            <person name="Brown C.T."/>
            <person name="Anantharaman K."/>
            <person name="Tringe S."/>
            <person name="Hettich R.L."/>
            <person name="Harrison S.T."/>
            <person name="Banfield J.F."/>
        </authorList>
    </citation>
    <scope>NUCLEOTIDE SEQUENCE [LARGE SCALE GENOMIC DNA]</scope>
    <source>
        <strain evidence="1">59-99</strain>
    </source>
</reference>
<sequence length="100" mass="11559">MDIHVTARHCKLTDDEHKAAVDAALHFEKFHDNIIRIDAILDENTHKSCEYTVRVDGHTIVARETTGEFTKAIHDAAEKVVRQLRKLKTRMEAPRETIRE</sequence>
<dbReference type="AlphaFoldDB" id="A0A1M3L2D7"/>
<dbReference type="InterPro" id="IPR036567">
    <property type="entry name" value="RHF-like"/>
</dbReference>
<protein>
    <submittedName>
        <fullName evidence="1">Ribosomal subunit interface protein</fullName>
    </submittedName>
</protein>
<gene>
    <name evidence="1" type="ORF">BGO89_02895</name>
</gene>
<dbReference type="EMBL" id="MKVH01000013">
    <property type="protein sequence ID" value="OJX59378.1"/>
    <property type="molecule type" value="Genomic_DNA"/>
</dbReference>
<organism evidence="1 2">
    <name type="scientific">Candidatus Kapaibacterium thiocyanatum</name>
    <dbReference type="NCBI Taxonomy" id="1895771"/>
    <lineage>
        <taxon>Bacteria</taxon>
        <taxon>Pseudomonadati</taxon>
        <taxon>Candidatus Kapaibacteriota</taxon>
        <taxon>Candidatus Kapaibacteriia</taxon>
        <taxon>Candidatus Kapaibacteriales</taxon>
        <taxon>Candidatus Kapaibacteriaceae</taxon>
        <taxon>Candidatus Kapaibacterium</taxon>
    </lineage>
</organism>
<proteinExistence type="predicted"/>
<dbReference type="Gene3D" id="3.30.160.100">
    <property type="entry name" value="Ribosome hibernation promotion factor-like"/>
    <property type="match status" value="1"/>
</dbReference>
<dbReference type="Pfam" id="PF02482">
    <property type="entry name" value="Ribosomal_S30AE"/>
    <property type="match status" value="1"/>
</dbReference>
<evidence type="ECO:0000313" key="2">
    <source>
        <dbReference type="Proteomes" id="UP000184233"/>
    </source>
</evidence>